<keyword evidence="1" id="KW-0067">ATP-binding</keyword>
<accession>A0A9P1BX02</accession>
<keyword evidence="4" id="KW-0418">Kinase</keyword>
<dbReference type="GO" id="GO:0044773">
    <property type="term" value="P:mitotic DNA damage checkpoint signaling"/>
    <property type="evidence" value="ECO:0007669"/>
    <property type="project" value="TreeGrafter"/>
</dbReference>
<evidence type="ECO:0000313" key="4">
    <source>
        <dbReference type="EMBL" id="CAL4768584.1"/>
    </source>
</evidence>
<dbReference type="GO" id="GO:0005737">
    <property type="term" value="C:cytoplasm"/>
    <property type="evidence" value="ECO:0007669"/>
    <property type="project" value="TreeGrafter"/>
</dbReference>
<dbReference type="Proteomes" id="UP001152797">
    <property type="component" value="Unassembled WGS sequence"/>
</dbReference>
<dbReference type="PROSITE" id="PS50011">
    <property type="entry name" value="PROTEIN_KINASE_DOM"/>
    <property type="match status" value="1"/>
</dbReference>
<dbReference type="SMART" id="SM00220">
    <property type="entry name" value="S_TKc"/>
    <property type="match status" value="1"/>
</dbReference>
<dbReference type="PROSITE" id="PS00107">
    <property type="entry name" value="PROTEIN_KINASE_ATP"/>
    <property type="match status" value="1"/>
</dbReference>
<gene>
    <name evidence="3" type="ORF">C1SCF055_LOCUS9078</name>
</gene>
<dbReference type="GO" id="GO:0005524">
    <property type="term" value="F:ATP binding"/>
    <property type="evidence" value="ECO:0007669"/>
    <property type="project" value="UniProtKB-UniRule"/>
</dbReference>
<dbReference type="EMBL" id="CAMXCT020000621">
    <property type="protein sequence ID" value="CAL1134647.1"/>
    <property type="molecule type" value="Genomic_DNA"/>
</dbReference>
<dbReference type="EMBL" id="CAMXCT030000621">
    <property type="protein sequence ID" value="CAL4768584.1"/>
    <property type="molecule type" value="Genomic_DNA"/>
</dbReference>
<keyword evidence="1" id="KW-0547">Nucleotide-binding</keyword>
<keyword evidence="5" id="KW-1185">Reference proteome</keyword>
<feature type="domain" description="Protein kinase" evidence="2">
    <location>
        <begin position="12"/>
        <end position="333"/>
    </location>
</feature>
<keyword evidence="4" id="KW-0723">Serine/threonine-protein kinase</keyword>
<dbReference type="InterPro" id="IPR017441">
    <property type="entry name" value="Protein_kinase_ATP_BS"/>
</dbReference>
<reference evidence="3" key="1">
    <citation type="submission" date="2022-10" db="EMBL/GenBank/DDBJ databases">
        <authorList>
            <person name="Chen Y."/>
            <person name="Dougan E. K."/>
            <person name="Chan C."/>
            <person name="Rhodes N."/>
            <person name="Thang M."/>
        </authorList>
    </citation>
    <scope>NUCLEOTIDE SEQUENCE</scope>
</reference>
<evidence type="ECO:0000313" key="3">
    <source>
        <dbReference type="EMBL" id="CAI3981272.1"/>
    </source>
</evidence>
<reference evidence="4 5" key="2">
    <citation type="submission" date="2024-05" db="EMBL/GenBank/DDBJ databases">
        <authorList>
            <person name="Chen Y."/>
            <person name="Shah S."/>
            <person name="Dougan E. K."/>
            <person name="Thang M."/>
            <person name="Chan C."/>
        </authorList>
    </citation>
    <scope>NUCLEOTIDE SEQUENCE [LARGE SCALE GENOMIC DNA]</scope>
</reference>
<dbReference type="EMBL" id="CAMXCT010000621">
    <property type="protein sequence ID" value="CAI3981272.1"/>
    <property type="molecule type" value="Genomic_DNA"/>
</dbReference>
<dbReference type="AlphaFoldDB" id="A0A9P1BX02"/>
<keyword evidence="4" id="KW-0808">Transferase</keyword>
<dbReference type="Gene3D" id="1.10.510.10">
    <property type="entry name" value="Transferase(Phosphotransferase) domain 1"/>
    <property type="match status" value="1"/>
</dbReference>
<proteinExistence type="predicted"/>
<dbReference type="GO" id="GO:0004674">
    <property type="term" value="F:protein serine/threonine kinase activity"/>
    <property type="evidence" value="ECO:0007669"/>
    <property type="project" value="UniProtKB-KW"/>
</dbReference>
<name>A0A9P1BX02_9DINO</name>
<protein>
    <submittedName>
        <fullName evidence="4">Non-specific serine/threonine protein kinase</fullName>
    </submittedName>
</protein>
<dbReference type="PANTHER" id="PTHR44167">
    <property type="entry name" value="OVARIAN-SPECIFIC SERINE/THREONINE-PROTEIN KINASE LOK-RELATED"/>
    <property type="match status" value="1"/>
</dbReference>
<dbReference type="Gene3D" id="3.30.200.20">
    <property type="entry name" value="Phosphorylase Kinase, domain 1"/>
    <property type="match status" value="1"/>
</dbReference>
<organism evidence="3">
    <name type="scientific">Cladocopium goreaui</name>
    <dbReference type="NCBI Taxonomy" id="2562237"/>
    <lineage>
        <taxon>Eukaryota</taxon>
        <taxon>Sar</taxon>
        <taxon>Alveolata</taxon>
        <taxon>Dinophyceae</taxon>
        <taxon>Suessiales</taxon>
        <taxon>Symbiodiniaceae</taxon>
        <taxon>Cladocopium</taxon>
    </lineage>
</organism>
<dbReference type="InterPro" id="IPR000719">
    <property type="entry name" value="Prot_kinase_dom"/>
</dbReference>
<dbReference type="InterPro" id="IPR011009">
    <property type="entry name" value="Kinase-like_dom_sf"/>
</dbReference>
<dbReference type="GO" id="GO:0005634">
    <property type="term" value="C:nucleus"/>
    <property type="evidence" value="ECO:0007669"/>
    <property type="project" value="TreeGrafter"/>
</dbReference>
<feature type="binding site" evidence="1">
    <location>
        <position position="39"/>
    </location>
    <ligand>
        <name>ATP</name>
        <dbReference type="ChEBI" id="CHEBI:30616"/>
    </ligand>
</feature>
<dbReference type="PANTHER" id="PTHR44167:SF18">
    <property type="entry name" value="PROTEIN KINASE DOMAIN-CONTAINING PROTEIN"/>
    <property type="match status" value="1"/>
</dbReference>
<dbReference type="Pfam" id="PF00069">
    <property type="entry name" value="Pkinase"/>
    <property type="match status" value="1"/>
</dbReference>
<evidence type="ECO:0000256" key="1">
    <source>
        <dbReference type="PROSITE-ProRule" id="PRU10141"/>
    </source>
</evidence>
<dbReference type="SUPFAM" id="SSF56112">
    <property type="entry name" value="Protein kinase-like (PK-like)"/>
    <property type="match status" value="1"/>
</dbReference>
<evidence type="ECO:0000313" key="5">
    <source>
        <dbReference type="Proteomes" id="UP001152797"/>
    </source>
</evidence>
<dbReference type="OrthoDB" id="419789at2759"/>
<comment type="caution">
    <text evidence="3">The sequence shown here is derived from an EMBL/GenBank/DDBJ whole genome shotgun (WGS) entry which is preliminary data.</text>
</comment>
<evidence type="ECO:0000259" key="2">
    <source>
        <dbReference type="PROSITE" id="PS50011"/>
    </source>
</evidence>
<sequence>MSLEVGLPTALCLRDEILGEGGWSIVRKGDVSGCQVAVKTFNNQVLKDVEQSVRQDRFLREVNALKTLGARAPLCPLSPHPTHPTHPMHPAEHFVQLLGYSKFDGLPGPAADGRFYTVLELGGERLDQWLAKGLAMSKPWQPWHLSDFGDIARSLFSALYHLHSRELVHLDVKPENIMRFGRCWKLIDLECCMSIGRDFVLTEDITPLYASPELARAAMATSARTTLVPPSSQMDIWAAGVVLLDVLAEGCCFGEMKASFDLQALFEEEAFSNEGWYGWLSSPEPLDFRSLLESCDSFRGRLDAQLEAFLKVILAKEPTCRLSALQLRDHELLQAPRDRGRRIVEKVFSAAAGQDEDPPLYSRDMLMEVLVCIGVAAQDANCMLDALCQHLGCSAFSCTSLLNFLYHA</sequence>